<dbReference type="NCBIfam" id="NF009093">
    <property type="entry name" value="PRK12429.1"/>
    <property type="match status" value="1"/>
</dbReference>
<comment type="caution">
    <text evidence="4">The sequence shown here is derived from an EMBL/GenBank/DDBJ whole genome shotgun (WGS) entry which is preliminary data.</text>
</comment>
<dbReference type="OrthoDB" id="9803333at2"/>
<proteinExistence type="inferred from homology"/>
<reference evidence="4 5" key="1">
    <citation type="submission" date="2018-07" db="EMBL/GenBank/DDBJ databases">
        <title>Bacillus sp. YLB-04 draft genome sequence.</title>
        <authorList>
            <person name="Yu L."/>
            <person name="Tang X."/>
        </authorList>
    </citation>
    <scope>NUCLEOTIDE SEQUENCE [LARGE SCALE GENOMIC DNA]</scope>
    <source>
        <strain evidence="4 5">YLB-04</strain>
    </source>
</reference>
<dbReference type="RefSeq" id="WP_115450076.1">
    <property type="nucleotide sequence ID" value="NZ_QNQT01000001.1"/>
</dbReference>
<gene>
    <name evidence="4" type="ORF">DRW41_00865</name>
</gene>
<dbReference type="InterPro" id="IPR036291">
    <property type="entry name" value="NAD(P)-bd_dom_sf"/>
</dbReference>
<protein>
    <submittedName>
        <fullName evidence="4">3-hydroxybutyrate dehydrogenase</fullName>
        <ecNumber evidence="4">1.1.1.30</ecNumber>
    </submittedName>
</protein>
<accession>A0A3D8GUK8</accession>
<dbReference type="PRINTS" id="PR00081">
    <property type="entry name" value="GDHRDH"/>
</dbReference>
<dbReference type="PANTHER" id="PTHR42879:SF2">
    <property type="entry name" value="3-OXOACYL-[ACYL-CARRIER-PROTEIN] REDUCTASE FABG"/>
    <property type="match status" value="1"/>
</dbReference>
<keyword evidence="5" id="KW-1185">Reference proteome</keyword>
<evidence type="ECO:0000256" key="3">
    <source>
        <dbReference type="RuleBase" id="RU000363"/>
    </source>
</evidence>
<dbReference type="InterPro" id="IPR050259">
    <property type="entry name" value="SDR"/>
</dbReference>
<keyword evidence="2 4" id="KW-0560">Oxidoreductase</keyword>
<evidence type="ECO:0000256" key="1">
    <source>
        <dbReference type="ARBA" id="ARBA00006484"/>
    </source>
</evidence>
<evidence type="ECO:0000313" key="5">
    <source>
        <dbReference type="Proteomes" id="UP000257144"/>
    </source>
</evidence>
<dbReference type="Pfam" id="PF00106">
    <property type="entry name" value="adh_short"/>
    <property type="match status" value="1"/>
</dbReference>
<dbReference type="SUPFAM" id="SSF51735">
    <property type="entry name" value="NAD(P)-binding Rossmann-fold domains"/>
    <property type="match status" value="1"/>
</dbReference>
<organism evidence="4 5">
    <name type="scientific">Neobacillus piezotolerans</name>
    <dbReference type="NCBI Taxonomy" id="2259171"/>
    <lineage>
        <taxon>Bacteria</taxon>
        <taxon>Bacillati</taxon>
        <taxon>Bacillota</taxon>
        <taxon>Bacilli</taxon>
        <taxon>Bacillales</taxon>
        <taxon>Bacillaceae</taxon>
        <taxon>Neobacillus</taxon>
    </lineage>
</organism>
<dbReference type="PRINTS" id="PR00080">
    <property type="entry name" value="SDRFAMILY"/>
</dbReference>
<name>A0A3D8GUK8_9BACI</name>
<dbReference type="EMBL" id="QNQT01000001">
    <property type="protein sequence ID" value="RDU38153.1"/>
    <property type="molecule type" value="Genomic_DNA"/>
</dbReference>
<sequence>MTTKKERTVIVTGAARGIGYAIAEEFVKNGDFVAIFDLNEEAAKSAAEKLGSAKGYKANVAKEASVKSAVEQVVADRGTVDVLVNNAGLQFISPTDEFPEEKWDLVVDVILKGTFLTTKHVLPAMKKQNWGRIITISSGHGRRPDKYKSAYVAAKYGQIGFTNVVAMENAEFGITANSILPGPTRTELIEKQLPVLAEKDGTSVEEALKTHIIGNQWLGRLLEPSEIAATALFLASDGAAAITGEALGVTGGE</sequence>
<dbReference type="Gene3D" id="3.40.50.720">
    <property type="entry name" value="NAD(P)-binding Rossmann-like Domain"/>
    <property type="match status" value="1"/>
</dbReference>
<comment type="similarity">
    <text evidence="1 3">Belongs to the short-chain dehydrogenases/reductases (SDR) family.</text>
</comment>
<dbReference type="FunFam" id="3.40.50.720:FF:000084">
    <property type="entry name" value="Short-chain dehydrogenase reductase"/>
    <property type="match status" value="1"/>
</dbReference>
<dbReference type="GO" id="GO:0008206">
    <property type="term" value="P:bile acid metabolic process"/>
    <property type="evidence" value="ECO:0007669"/>
    <property type="project" value="UniProtKB-ARBA"/>
</dbReference>
<dbReference type="AlphaFoldDB" id="A0A3D8GUK8"/>
<evidence type="ECO:0000256" key="2">
    <source>
        <dbReference type="ARBA" id="ARBA00023002"/>
    </source>
</evidence>
<dbReference type="EC" id="1.1.1.30" evidence="4"/>
<evidence type="ECO:0000313" key="4">
    <source>
        <dbReference type="EMBL" id="RDU38153.1"/>
    </source>
</evidence>
<dbReference type="Proteomes" id="UP000257144">
    <property type="component" value="Unassembled WGS sequence"/>
</dbReference>
<dbReference type="PANTHER" id="PTHR42879">
    <property type="entry name" value="3-OXOACYL-(ACYL-CARRIER-PROTEIN) REDUCTASE"/>
    <property type="match status" value="1"/>
</dbReference>
<dbReference type="GO" id="GO:0003858">
    <property type="term" value="F:3-hydroxybutyrate dehydrogenase activity"/>
    <property type="evidence" value="ECO:0007669"/>
    <property type="project" value="UniProtKB-EC"/>
</dbReference>
<dbReference type="InterPro" id="IPR002347">
    <property type="entry name" value="SDR_fam"/>
</dbReference>